<proteinExistence type="predicted"/>
<evidence type="ECO:0000259" key="2">
    <source>
        <dbReference type="PROSITE" id="PS51186"/>
    </source>
</evidence>
<dbReference type="Gene3D" id="3.40.630.30">
    <property type="match status" value="1"/>
</dbReference>
<gene>
    <name evidence="3" type="ORF">J0X25_02965</name>
</gene>
<organism evidence="3 4">
    <name type="scientific">Haloterrigena alkaliphila</name>
    <dbReference type="NCBI Taxonomy" id="2816475"/>
    <lineage>
        <taxon>Archaea</taxon>
        <taxon>Methanobacteriati</taxon>
        <taxon>Methanobacteriota</taxon>
        <taxon>Stenosarchaea group</taxon>
        <taxon>Halobacteria</taxon>
        <taxon>Halobacteriales</taxon>
        <taxon>Natrialbaceae</taxon>
        <taxon>Haloterrigena</taxon>
    </lineage>
</organism>
<dbReference type="SUPFAM" id="SSF55729">
    <property type="entry name" value="Acyl-CoA N-acyltransferases (Nat)"/>
    <property type="match status" value="1"/>
</dbReference>
<dbReference type="Pfam" id="PF00583">
    <property type="entry name" value="Acetyltransf_1"/>
    <property type="match status" value="1"/>
</dbReference>
<evidence type="ECO:0000313" key="4">
    <source>
        <dbReference type="Proteomes" id="UP000663203"/>
    </source>
</evidence>
<dbReference type="GO" id="GO:0016747">
    <property type="term" value="F:acyltransferase activity, transferring groups other than amino-acyl groups"/>
    <property type="evidence" value="ECO:0007669"/>
    <property type="project" value="InterPro"/>
</dbReference>
<accession>A0A8A2VGX3</accession>
<dbReference type="KEGG" id="hakz:J0X25_02965"/>
<protein>
    <submittedName>
        <fullName evidence="3">GNAT family N-acetyltransferase</fullName>
    </submittedName>
</protein>
<dbReference type="RefSeq" id="WP_207289545.1">
    <property type="nucleotide sequence ID" value="NZ_CP071462.1"/>
</dbReference>
<dbReference type="AlphaFoldDB" id="A0A8A2VGX3"/>
<sequence>MEWSVRPAAPDAAPTVREIARESWHAAYDEFLSPETVDEVTDEWYAIDALEDSIAAALERSDRTFLLAVPNAAGETNAMDADESSATGGDDGASAMGADDAASATDVAGFAHAGVPKDADAATLFRLYVRTDLWGEGAGTALLERVETDLRPVCDRLRLTAFAANAVGVSFYESAGFERLETRASDLGDGLEERVYEKGL</sequence>
<dbReference type="EMBL" id="CP071462">
    <property type="protein sequence ID" value="QSW99940.1"/>
    <property type="molecule type" value="Genomic_DNA"/>
</dbReference>
<dbReference type="PROSITE" id="PS51186">
    <property type="entry name" value="GNAT"/>
    <property type="match status" value="1"/>
</dbReference>
<evidence type="ECO:0000256" key="1">
    <source>
        <dbReference type="SAM" id="MobiDB-lite"/>
    </source>
</evidence>
<feature type="compositionally biased region" description="Low complexity" evidence="1">
    <location>
        <begin position="84"/>
        <end position="98"/>
    </location>
</feature>
<keyword evidence="4" id="KW-1185">Reference proteome</keyword>
<dbReference type="InterPro" id="IPR016181">
    <property type="entry name" value="Acyl_CoA_acyltransferase"/>
</dbReference>
<name>A0A8A2VGX3_9EURY</name>
<evidence type="ECO:0000313" key="3">
    <source>
        <dbReference type="EMBL" id="QSW99940.1"/>
    </source>
</evidence>
<dbReference type="InterPro" id="IPR000182">
    <property type="entry name" value="GNAT_dom"/>
</dbReference>
<feature type="domain" description="N-acetyltransferase" evidence="2">
    <location>
        <begin position="53"/>
        <end position="200"/>
    </location>
</feature>
<feature type="region of interest" description="Disordered" evidence="1">
    <location>
        <begin position="77"/>
        <end position="98"/>
    </location>
</feature>
<reference evidence="3 4" key="1">
    <citation type="submission" date="2021-03" db="EMBL/GenBank/DDBJ databases">
        <title>Haloterrigena longa sp. nov. and Haloterrigena limicola sp. nov., extremely halophilic archaea isolated from a salt lake.</title>
        <authorList>
            <person name="Henglin C."/>
        </authorList>
    </citation>
    <scope>NUCLEOTIDE SEQUENCE [LARGE SCALE GENOMIC DNA]</scope>
    <source>
        <strain evidence="3 4">KZCA68</strain>
    </source>
</reference>
<dbReference type="CDD" id="cd04301">
    <property type="entry name" value="NAT_SF"/>
    <property type="match status" value="1"/>
</dbReference>
<dbReference type="GeneID" id="63186232"/>
<dbReference type="Proteomes" id="UP000663203">
    <property type="component" value="Chromosome"/>
</dbReference>